<evidence type="ECO:0000256" key="3">
    <source>
        <dbReference type="SAM" id="SignalP"/>
    </source>
</evidence>
<accession>A0ABD2WH92</accession>
<keyword evidence="3" id="KW-0732">Signal</keyword>
<feature type="chain" id="PRO_5044849780" evidence="3">
    <location>
        <begin position="26"/>
        <end position="732"/>
    </location>
</feature>
<dbReference type="EMBL" id="JBJJXI010000107">
    <property type="protein sequence ID" value="KAL3392192.1"/>
    <property type="molecule type" value="Genomic_DNA"/>
</dbReference>
<keyword evidence="2" id="KW-0812">Transmembrane</keyword>
<gene>
    <name evidence="4" type="ORF">TKK_013494</name>
</gene>
<protein>
    <submittedName>
        <fullName evidence="4">Uncharacterized protein</fullName>
    </submittedName>
</protein>
<evidence type="ECO:0000256" key="2">
    <source>
        <dbReference type="SAM" id="Phobius"/>
    </source>
</evidence>
<feature type="signal peptide" evidence="3">
    <location>
        <begin position="1"/>
        <end position="25"/>
    </location>
</feature>
<sequence>MFKFFFASVALLLLAIANRDCAVQAESAHKDDNNNGGGGGVSVRPTQQWRFLDGSERRVLPKYREEIHEFGVGRIKCLRYCIQSKDSMAPHVLHLLWQLQRNKSQEMGSETFVNDVTSMAEIPQLDEKRFVKEDESRDRSSDHCTFSVVIGCEIPKEIQTSLRRDEKDFIKSLLPNPETLEGGRGTNHFVSQPLTQRDNLFGEQDIEFQVPEEQAEVSMVVLGKISKIDIKMPIEIINVFFCPPPLLQNKTAETTTSSSVAAEATTTTTTTAAAKDASSTAAAAAATSPRLILATARMPGGVQGLRLNVINPPPGGWRLKLDAADGQVYRLSVQSSVVPEFAHPESIARNNGSVVEEKDAMMASASNQITERRLPDAYFVEGQAGDQLLANHRVEVDNVVVAPNNRTSDMIQERSGWVGDEDVVQDRLDEGRNGAYLLTDTLVHTRNEELPVRKPILVELDEQTSLIVSPGRIHSIWFKVTNNYLLPLTPQLAPAVNSPFLLVGMSTNKGLAPFIHLLPGETGRVRLEIDVPIHAAESMSGIVTLQVNSVVITEKSAQVFVMLEGKSNYDVYKPLVYYNFNNNCAGRTTGDRCLKSFWSVDVTIQDLNSGLKSVESVPKGIYPRTPYVSGTRGPVHFYYTSNCCNRAFELSAVDTTGNKVIRIIDVNAWYNLTEGEVAAICLGVVLILVLAALAVVTGLYCAHKRKSHNFSADYGYRASSRQQPPSASPPRE</sequence>
<proteinExistence type="predicted"/>
<comment type="caution">
    <text evidence="4">The sequence shown here is derived from an EMBL/GenBank/DDBJ whole genome shotgun (WGS) entry which is preliminary data.</text>
</comment>
<keyword evidence="2" id="KW-1133">Transmembrane helix</keyword>
<keyword evidence="2" id="KW-0472">Membrane</keyword>
<organism evidence="4 5">
    <name type="scientific">Trichogramma kaykai</name>
    <dbReference type="NCBI Taxonomy" id="54128"/>
    <lineage>
        <taxon>Eukaryota</taxon>
        <taxon>Metazoa</taxon>
        <taxon>Ecdysozoa</taxon>
        <taxon>Arthropoda</taxon>
        <taxon>Hexapoda</taxon>
        <taxon>Insecta</taxon>
        <taxon>Pterygota</taxon>
        <taxon>Neoptera</taxon>
        <taxon>Endopterygota</taxon>
        <taxon>Hymenoptera</taxon>
        <taxon>Apocrita</taxon>
        <taxon>Proctotrupomorpha</taxon>
        <taxon>Chalcidoidea</taxon>
        <taxon>Trichogrammatidae</taxon>
        <taxon>Trichogramma</taxon>
    </lineage>
</organism>
<name>A0ABD2WH92_9HYME</name>
<feature type="region of interest" description="Disordered" evidence="1">
    <location>
        <begin position="253"/>
        <end position="279"/>
    </location>
</feature>
<reference evidence="4 5" key="1">
    <citation type="journal article" date="2024" name="bioRxiv">
        <title>A reference genome for Trichogramma kaykai: A tiny desert-dwelling parasitoid wasp with competing sex-ratio distorters.</title>
        <authorList>
            <person name="Culotta J."/>
            <person name="Lindsey A.R."/>
        </authorList>
    </citation>
    <scope>NUCLEOTIDE SEQUENCE [LARGE SCALE GENOMIC DNA]</scope>
    <source>
        <strain evidence="4 5">KSX58</strain>
    </source>
</reference>
<feature type="transmembrane region" description="Helical" evidence="2">
    <location>
        <begin position="677"/>
        <end position="702"/>
    </location>
</feature>
<evidence type="ECO:0000313" key="5">
    <source>
        <dbReference type="Proteomes" id="UP001627154"/>
    </source>
</evidence>
<dbReference type="Proteomes" id="UP001627154">
    <property type="component" value="Unassembled WGS sequence"/>
</dbReference>
<keyword evidence="5" id="KW-1185">Reference proteome</keyword>
<evidence type="ECO:0000313" key="4">
    <source>
        <dbReference type="EMBL" id="KAL3392192.1"/>
    </source>
</evidence>
<evidence type="ECO:0000256" key="1">
    <source>
        <dbReference type="SAM" id="MobiDB-lite"/>
    </source>
</evidence>
<dbReference type="AlphaFoldDB" id="A0ABD2WH92"/>